<organism evidence="6 7">
    <name type="scientific">Mycena citricolor</name>
    <dbReference type="NCBI Taxonomy" id="2018698"/>
    <lineage>
        <taxon>Eukaryota</taxon>
        <taxon>Fungi</taxon>
        <taxon>Dikarya</taxon>
        <taxon>Basidiomycota</taxon>
        <taxon>Agaricomycotina</taxon>
        <taxon>Agaricomycetes</taxon>
        <taxon>Agaricomycetidae</taxon>
        <taxon>Agaricales</taxon>
        <taxon>Marasmiineae</taxon>
        <taxon>Mycenaceae</taxon>
        <taxon>Mycena</taxon>
    </lineage>
</organism>
<dbReference type="Proteomes" id="UP001295794">
    <property type="component" value="Unassembled WGS sequence"/>
</dbReference>
<keyword evidence="4" id="KW-0443">Lipid metabolism</keyword>
<keyword evidence="5" id="KW-0413">Isomerase</keyword>
<comment type="caution">
    <text evidence="6">The sequence shown here is derived from an EMBL/GenBank/DDBJ whole genome shotgun (WGS) entry which is preliminary data.</text>
</comment>
<dbReference type="GO" id="GO:0051750">
    <property type="term" value="F:delta(3,5)-delta(2,4)-dienoyl-CoA isomerase activity"/>
    <property type="evidence" value="ECO:0007669"/>
    <property type="project" value="TreeGrafter"/>
</dbReference>
<accession>A0AAD2HJY6</accession>
<keyword evidence="3" id="KW-0276">Fatty acid metabolism</keyword>
<proteinExistence type="inferred from homology"/>
<dbReference type="GO" id="GO:0006631">
    <property type="term" value="P:fatty acid metabolic process"/>
    <property type="evidence" value="ECO:0007669"/>
    <property type="project" value="UniProtKB-KW"/>
</dbReference>
<dbReference type="InterPro" id="IPR014748">
    <property type="entry name" value="Enoyl-CoA_hydra_C"/>
</dbReference>
<dbReference type="PANTHER" id="PTHR43149:SF1">
    <property type="entry name" value="DELTA(3,5)-DELTA(2,4)-DIENOYL-COA ISOMERASE, MITOCHONDRIAL"/>
    <property type="match status" value="1"/>
</dbReference>
<name>A0AAD2HJY6_9AGAR</name>
<feature type="non-terminal residue" evidence="6">
    <location>
        <position position="298"/>
    </location>
</feature>
<evidence type="ECO:0000313" key="6">
    <source>
        <dbReference type="EMBL" id="CAK5276391.1"/>
    </source>
</evidence>
<dbReference type="Gene3D" id="3.90.226.10">
    <property type="entry name" value="2-enoyl-CoA Hydratase, Chain A, domain 1"/>
    <property type="match status" value="1"/>
</dbReference>
<dbReference type="CDD" id="cd06558">
    <property type="entry name" value="crotonase-like"/>
    <property type="match status" value="1"/>
</dbReference>
<evidence type="ECO:0000256" key="3">
    <source>
        <dbReference type="ARBA" id="ARBA00022832"/>
    </source>
</evidence>
<dbReference type="FunFam" id="1.10.12.10:FF:000004">
    <property type="entry name" value="Delta3,5-delta2,4-dienoyl-CoA isomerase"/>
    <property type="match status" value="1"/>
</dbReference>
<keyword evidence="7" id="KW-1185">Reference proteome</keyword>
<evidence type="ECO:0000256" key="4">
    <source>
        <dbReference type="ARBA" id="ARBA00023098"/>
    </source>
</evidence>
<comment type="pathway">
    <text evidence="1">Lipid metabolism; fatty acid beta-oxidation.</text>
</comment>
<dbReference type="AlphaFoldDB" id="A0AAD2HJY6"/>
<dbReference type="InterPro" id="IPR045002">
    <property type="entry name" value="Ech1-like"/>
</dbReference>
<dbReference type="InterPro" id="IPR029045">
    <property type="entry name" value="ClpP/crotonase-like_dom_sf"/>
</dbReference>
<dbReference type="InterPro" id="IPR001753">
    <property type="entry name" value="Enoyl-CoA_hydra/iso"/>
</dbReference>
<sequence length="298" mass="32398">SRADTTHRLDTPMSIAQGLSSAQMLVSEPSPHVLHVQLSRKPVNAFTTEFWKEYGDLFDRITREARDVRAVVLSSAFPKLFTAGIDVVELSASLENTDFPDPARRALSSLHHVHEFQHAIGAPDRCPVPVIAAVHGLVVGLGIDIISACDIRYGAENSRFTIKEVDVGLAADIGTLSYLPKITANHSLAKELAYTSRFFTASDALRLGLLSTVVPGGKDEVVKAALELAAEIASKSPLAVSGTKRILNHARDHSIEENLEYTAIWNSAALQTKDIPESLLAVKEKRQAEYASLMKPKL</sequence>
<gene>
    <name evidence="6" type="ORF">MYCIT1_LOCUS24589</name>
</gene>
<evidence type="ECO:0000256" key="1">
    <source>
        <dbReference type="ARBA" id="ARBA00005005"/>
    </source>
</evidence>
<evidence type="ECO:0000313" key="7">
    <source>
        <dbReference type="Proteomes" id="UP001295794"/>
    </source>
</evidence>
<evidence type="ECO:0000256" key="5">
    <source>
        <dbReference type="ARBA" id="ARBA00023235"/>
    </source>
</evidence>
<evidence type="ECO:0000256" key="2">
    <source>
        <dbReference type="ARBA" id="ARBA00005254"/>
    </source>
</evidence>
<dbReference type="PANTHER" id="PTHR43149">
    <property type="entry name" value="ENOYL-COA HYDRATASE"/>
    <property type="match status" value="1"/>
</dbReference>
<protein>
    <submittedName>
        <fullName evidence="6">Uncharacterized protein</fullName>
    </submittedName>
</protein>
<dbReference type="Gene3D" id="1.10.12.10">
    <property type="entry name" value="Lyase 2-enoyl-coa Hydratase, Chain A, domain 2"/>
    <property type="match status" value="1"/>
</dbReference>
<dbReference type="GO" id="GO:0005739">
    <property type="term" value="C:mitochondrion"/>
    <property type="evidence" value="ECO:0007669"/>
    <property type="project" value="TreeGrafter"/>
</dbReference>
<dbReference type="SUPFAM" id="SSF52096">
    <property type="entry name" value="ClpP/crotonase"/>
    <property type="match status" value="1"/>
</dbReference>
<reference evidence="6" key="1">
    <citation type="submission" date="2023-11" db="EMBL/GenBank/DDBJ databases">
        <authorList>
            <person name="De Vega J J."/>
            <person name="De Vega J J."/>
        </authorList>
    </citation>
    <scope>NUCLEOTIDE SEQUENCE</scope>
</reference>
<dbReference type="Pfam" id="PF00378">
    <property type="entry name" value="ECH_1"/>
    <property type="match status" value="1"/>
</dbReference>
<comment type="similarity">
    <text evidence="2">Belongs to the enoyl-CoA hydratase/isomerase family.</text>
</comment>
<dbReference type="EMBL" id="CAVNYO010000406">
    <property type="protein sequence ID" value="CAK5276391.1"/>
    <property type="molecule type" value="Genomic_DNA"/>
</dbReference>